<evidence type="ECO:0000256" key="2">
    <source>
        <dbReference type="ARBA" id="ARBA00022730"/>
    </source>
</evidence>
<comment type="caution">
    <text evidence="7">The sequence shown here is derived from an EMBL/GenBank/DDBJ whole genome shotgun (WGS) entry which is preliminary data.</text>
</comment>
<dbReference type="GO" id="GO:0019843">
    <property type="term" value="F:rRNA binding"/>
    <property type="evidence" value="ECO:0007669"/>
    <property type="project" value="UniProtKB-UniRule"/>
</dbReference>
<evidence type="ECO:0000256" key="4">
    <source>
        <dbReference type="ARBA" id="ARBA00022917"/>
    </source>
</evidence>
<dbReference type="GO" id="GO:0000049">
    <property type="term" value="F:tRNA binding"/>
    <property type="evidence" value="ECO:0007669"/>
    <property type="project" value="UniProtKB-UniRule"/>
</dbReference>
<dbReference type="GO" id="GO:0072344">
    <property type="term" value="P:rescue of stalled ribosome"/>
    <property type="evidence" value="ECO:0007669"/>
    <property type="project" value="UniProtKB-UniRule"/>
</dbReference>
<comment type="function">
    <text evidence="5">Key component of the ribosome quality control system (RQC), a ribosome-associated complex that mediates the extraction of incompletely synthesized nascent chains from stalled ribosomes and their subsequent degradation. RqcH recruits Ala-charged tRNA, and with RqcP directs the elongation of stalled nascent chains on 50S ribosomal subunits, leading to non-templated C-terminal alanine extensions (Ala tail). The Ala tail promotes nascent chain degradation. May add between 1 and at least 8 Ala residues. Binds to stalled 50S ribosomal subunits.</text>
</comment>
<dbReference type="PANTHER" id="PTHR15239:SF6">
    <property type="entry name" value="RIBOSOME QUALITY CONTROL COMPLEX SUBUNIT NEMF"/>
    <property type="match status" value="1"/>
</dbReference>
<evidence type="ECO:0000256" key="1">
    <source>
        <dbReference type="ARBA" id="ARBA00022555"/>
    </source>
</evidence>
<evidence type="ECO:0000313" key="7">
    <source>
        <dbReference type="EMBL" id="HIU47225.1"/>
    </source>
</evidence>
<evidence type="ECO:0000259" key="6">
    <source>
        <dbReference type="Pfam" id="PF18297"/>
    </source>
</evidence>
<dbReference type="FunFam" id="2.30.310.10:FF:000004">
    <property type="entry name" value="Fibronectin-binding protein A"/>
    <property type="match status" value="1"/>
</dbReference>
<keyword evidence="3 5" id="KW-0694">RNA-binding</keyword>
<proteinExistence type="inferred from homology"/>
<reference evidence="7" key="1">
    <citation type="submission" date="2020-10" db="EMBL/GenBank/DDBJ databases">
        <authorList>
            <person name="Gilroy R."/>
        </authorList>
    </citation>
    <scope>NUCLEOTIDE SEQUENCE</scope>
    <source>
        <strain evidence="7">ChiSxjej2B14-8506</strain>
    </source>
</reference>
<dbReference type="Gene3D" id="2.30.310.10">
    <property type="entry name" value="ibrinogen binding protein from staphylococcus aureus domain"/>
    <property type="match status" value="1"/>
</dbReference>
<dbReference type="Proteomes" id="UP000824123">
    <property type="component" value="Unassembled WGS sequence"/>
</dbReference>
<dbReference type="HAMAP" id="MF_00844_B">
    <property type="entry name" value="RqcH_B"/>
    <property type="match status" value="1"/>
</dbReference>
<protein>
    <recommendedName>
        <fullName evidence="5">Rqc2 homolog RqcH</fullName>
        <shortName evidence="5">RqcH</shortName>
    </recommendedName>
</protein>
<comment type="similarity">
    <text evidence="5">Belongs to the NEMF family.</text>
</comment>
<sequence>MPMDGLTLSFIRDELDATLTGGRVDKITQPERDEIIIALRSLGKNRSLLISINPNCARIHLTGDRRVSPLEPSNFCMLMRKHLQGGRFAAVRQIGGDRILEIDIENRDELGDLRMRTLVLEIMGRHSNLMLVNYDGRIIDALRHITDDISRVREVLPGLEYRRPPAQDKLAPDALTPAALAERLARNPGRLAKAYAACISGVSIQAAREMTYRLLGDEDGRVDEATPERAAEFACRYLHEMHSWTKPTLVLDSDGAPLDFMPFPYECRAGLSSASFDTMGEMMDAFFMQRDKVERISQKSAALHRVLHSNIERCEKKLGLQLDALRDGANCEDYRIKGELLMAQSYAVTKGAPRVMLDNYYAEDGAPIEVELDVKLSPTANAQRYFKLYQKAKSALHQAAEQVDKTRQELYYLEGQLDNLQKCTDESELNEVREELVREGYLRANHNRRTLKKLPPSMPHHFRAPDGTDILVGKNNLQNDQLTRTAEPSDTWMHAKDMPGSHVIVCTREPSRETLMLAAHLAAYFSKGRNSSQVPVDYTKRKFVKKPAGARPGFVIYTHQTTLFVTPDEQTVKDATLVSPGT</sequence>
<comment type="subunit">
    <text evidence="5">Associates with stalled 50S ribosomal subunits. Binds to RqcP.</text>
</comment>
<dbReference type="InterPro" id="IPR059101">
    <property type="entry name" value="NFACT-R_2"/>
</dbReference>
<dbReference type="EMBL" id="DVNK01000050">
    <property type="protein sequence ID" value="HIU47225.1"/>
    <property type="molecule type" value="Genomic_DNA"/>
</dbReference>
<keyword evidence="4 5" id="KW-0648">Protein biosynthesis</keyword>
<dbReference type="Pfam" id="PF18297">
    <property type="entry name" value="NFACT-R_2"/>
    <property type="match status" value="1"/>
</dbReference>
<dbReference type="InterPro" id="IPR043682">
    <property type="entry name" value="RqcH_bacterial"/>
</dbReference>
<name>A0A9D1S521_9FIRM</name>
<dbReference type="Pfam" id="PF05833">
    <property type="entry name" value="NFACT_N"/>
    <property type="match status" value="1"/>
</dbReference>
<dbReference type="GO" id="GO:0043023">
    <property type="term" value="F:ribosomal large subunit binding"/>
    <property type="evidence" value="ECO:0007669"/>
    <property type="project" value="UniProtKB-UniRule"/>
</dbReference>
<accession>A0A9D1S521</accession>
<evidence type="ECO:0000256" key="3">
    <source>
        <dbReference type="ARBA" id="ARBA00022884"/>
    </source>
</evidence>
<dbReference type="InterPro" id="IPR051608">
    <property type="entry name" value="RQC_Subunit_NEMF"/>
</dbReference>
<keyword evidence="1 5" id="KW-0820">tRNA-binding</keyword>
<evidence type="ECO:0000256" key="5">
    <source>
        <dbReference type="HAMAP-Rule" id="MF_00844"/>
    </source>
</evidence>
<organism evidence="7 8">
    <name type="scientific">Candidatus Fimadaptatus faecigallinarum</name>
    <dbReference type="NCBI Taxonomy" id="2840814"/>
    <lineage>
        <taxon>Bacteria</taxon>
        <taxon>Bacillati</taxon>
        <taxon>Bacillota</taxon>
        <taxon>Clostridia</taxon>
        <taxon>Eubacteriales</taxon>
        <taxon>Candidatus Fimadaptatus</taxon>
    </lineage>
</organism>
<feature type="domain" description="NFACT protein RNA binding" evidence="6">
    <location>
        <begin position="461"/>
        <end position="542"/>
    </location>
</feature>
<gene>
    <name evidence="5" type="primary">rqcH</name>
    <name evidence="7" type="ORF">IAC59_08190</name>
</gene>
<dbReference type="PANTHER" id="PTHR15239">
    <property type="entry name" value="NUCLEAR EXPORT MEDIATOR FACTOR NEMF"/>
    <property type="match status" value="1"/>
</dbReference>
<dbReference type="GO" id="GO:1990112">
    <property type="term" value="C:RQC complex"/>
    <property type="evidence" value="ECO:0007669"/>
    <property type="project" value="TreeGrafter"/>
</dbReference>
<keyword evidence="2 5" id="KW-0699">rRNA-binding</keyword>
<reference evidence="7" key="2">
    <citation type="journal article" date="2021" name="PeerJ">
        <title>Extensive microbial diversity within the chicken gut microbiome revealed by metagenomics and culture.</title>
        <authorList>
            <person name="Gilroy R."/>
            <person name="Ravi A."/>
            <person name="Getino M."/>
            <person name="Pursley I."/>
            <person name="Horton D.L."/>
            <person name="Alikhan N.F."/>
            <person name="Baker D."/>
            <person name="Gharbi K."/>
            <person name="Hall N."/>
            <person name="Watson M."/>
            <person name="Adriaenssens E.M."/>
            <person name="Foster-Nyarko E."/>
            <person name="Jarju S."/>
            <person name="Secka A."/>
            <person name="Antonio M."/>
            <person name="Oren A."/>
            <person name="Chaudhuri R.R."/>
            <person name="La Ragione R."/>
            <person name="Hildebrand F."/>
            <person name="Pallen M.J."/>
        </authorList>
    </citation>
    <scope>NUCLEOTIDE SEQUENCE</scope>
    <source>
        <strain evidence="7">ChiSxjej2B14-8506</strain>
    </source>
</reference>
<dbReference type="AlphaFoldDB" id="A0A9D1S521"/>
<evidence type="ECO:0000313" key="8">
    <source>
        <dbReference type="Proteomes" id="UP000824123"/>
    </source>
</evidence>